<sequence length="227" mass="24236">MALKSTLLALLASSLPAALAAPKSHPRVEGRAVALPNNLTFATEGSLAPAYYSGPWENFPAMDTWLSFSDMFNANEDSMVAAGSTWDDVGRIAVAIENAASSIGVDERVILGIIMEESSGYVGVATTYDADGQPTGGLMQASGCTGYDGQNDLSQDDTSYMVTCGTQHYKQNLEDWGDLWSPESIYPALREYNSGSVDSDDLSVAPNGVGNPYYVSDISQRFQGWTD</sequence>
<evidence type="ECO:0000313" key="3">
    <source>
        <dbReference type="Proteomes" id="UP000078576"/>
    </source>
</evidence>
<dbReference type="Gene3D" id="1.10.530.10">
    <property type="match status" value="1"/>
</dbReference>
<reference evidence="3" key="1">
    <citation type="submission" date="2014-12" db="EMBL/GenBank/DDBJ databases">
        <title>Genome Sequence of Valsa Canker Pathogens Uncovers a Specific Adaption of Colonization on Woody Bark.</title>
        <authorList>
            <person name="Yin Z."/>
            <person name="Liu H."/>
            <person name="Gao X."/>
            <person name="Li Z."/>
            <person name="Song N."/>
            <person name="Ke X."/>
            <person name="Dai Q."/>
            <person name="Wu Y."/>
            <person name="Sun Y."/>
            <person name="Xu J.-R."/>
            <person name="Kang Z.K."/>
            <person name="Wang L."/>
            <person name="Huang L."/>
        </authorList>
    </citation>
    <scope>NUCLEOTIDE SEQUENCE [LARGE SCALE GENOMIC DNA]</scope>
    <source>
        <strain evidence="3">SXYL134</strain>
    </source>
</reference>
<dbReference type="SUPFAM" id="SSF53955">
    <property type="entry name" value="Lysozyme-like"/>
    <property type="match status" value="1"/>
</dbReference>
<dbReference type="Proteomes" id="UP000078576">
    <property type="component" value="Unassembled WGS sequence"/>
</dbReference>
<dbReference type="AlphaFoldDB" id="A0A194V4Y2"/>
<evidence type="ECO:0000256" key="1">
    <source>
        <dbReference type="SAM" id="SignalP"/>
    </source>
</evidence>
<evidence type="ECO:0000313" key="2">
    <source>
        <dbReference type="EMBL" id="KUI59020.1"/>
    </source>
</evidence>
<keyword evidence="3" id="KW-1185">Reference proteome</keyword>
<organism evidence="2 3">
    <name type="scientific">Cytospora mali</name>
    <name type="common">Apple Valsa canker fungus</name>
    <name type="synonym">Valsa mali</name>
    <dbReference type="NCBI Taxonomy" id="578113"/>
    <lineage>
        <taxon>Eukaryota</taxon>
        <taxon>Fungi</taxon>
        <taxon>Dikarya</taxon>
        <taxon>Ascomycota</taxon>
        <taxon>Pezizomycotina</taxon>
        <taxon>Sordariomycetes</taxon>
        <taxon>Sordariomycetidae</taxon>
        <taxon>Diaporthales</taxon>
        <taxon>Cytosporaceae</taxon>
        <taxon>Cytospora</taxon>
    </lineage>
</organism>
<proteinExistence type="predicted"/>
<evidence type="ECO:0008006" key="4">
    <source>
        <dbReference type="Google" id="ProtNLM"/>
    </source>
</evidence>
<accession>A0A194V4Y2</accession>
<dbReference type="OrthoDB" id="1193027at2759"/>
<gene>
    <name evidence="2" type="ORF">VP1G_06291</name>
</gene>
<feature type="chain" id="PRO_5008266204" description="Transglycosylase SLT domain-containing protein" evidence="1">
    <location>
        <begin position="21"/>
        <end position="227"/>
    </location>
</feature>
<name>A0A194V4Y2_CYTMA</name>
<protein>
    <recommendedName>
        <fullName evidence="4">Transglycosylase SLT domain-containing protein</fullName>
    </recommendedName>
</protein>
<feature type="signal peptide" evidence="1">
    <location>
        <begin position="1"/>
        <end position="20"/>
    </location>
</feature>
<keyword evidence="1" id="KW-0732">Signal</keyword>
<dbReference type="EMBL" id="KN714723">
    <property type="protein sequence ID" value="KUI59020.1"/>
    <property type="molecule type" value="Genomic_DNA"/>
</dbReference>
<dbReference type="InterPro" id="IPR023346">
    <property type="entry name" value="Lysozyme-like_dom_sf"/>
</dbReference>